<dbReference type="HAMAP" id="MF_01257">
    <property type="entry name" value="CofD"/>
    <property type="match status" value="1"/>
</dbReference>
<gene>
    <name evidence="3" type="ORF">EJA03_01205</name>
</gene>
<dbReference type="InterPro" id="IPR010115">
    <property type="entry name" value="FbiA/CofD"/>
</dbReference>
<accession>A0A427U884</accession>
<dbReference type="EMBL" id="RSFA01000002">
    <property type="protein sequence ID" value="RSD32901.1"/>
    <property type="molecule type" value="Genomic_DNA"/>
</dbReference>
<dbReference type="GO" id="GO:0043743">
    <property type="term" value="F:LPPG:FO 2-phospho-L-lactate transferase activity"/>
    <property type="evidence" value="ECO:0007669"/>
    <property type="project" value="UniProtKB-EC"/>
</dbReference>
<evidence type="ECO:0000256" key="1">
    <source>
        <dbReference type="ARBA" id="ARBA00022679"/>
    </source>
</evidence>
<dbReference type="Gene3D" id="3.40.50.10680">
    <property type="entry name" value="CofD-like domains"/>
    <property type="match status" value="1"/>
</dbReference>
<dbReference type="SUPFAM" id="SSF142338">
    <property type="entry name" value="CofD-like"/>
    <property type="match status" value="1"/>
</dbReference>
<dbReference type="AlphaFoldDB" id="A0A427U884"/>
<reference evidence="3 4" key="1">
    <citation type="submission" date="2018-12" db="EMBL/GenBank/DDBJ databases">
        <title>Genomic taxonomy of the Vibrionaceae family.</title>
        <authorList>
            <person name="Gomez-Gil B."/>
            <person name="Enciso-Ibarra K."/>
        </authorList>
    </citation>
    <scope>NUCLEOTIDE SEQUENCE [LARGE SCALE GENOMIC DNA]</scope>
    <source>
        <strain evidence="3 4">CAIM 594</strain>
    </source>
</reference>
<organism evidence="3 4">
    <name type="scientific">Vibrio pectenicida</name>
    <dbReference type="NCBI Taxonomy" id="62763"/>
    <lineage>
        <taxon>Bacteria</taxon>
        <taxon>Pseudomonadati</taxon>
        <taxon>Pseudomonadota</taxon>
        <taxon>Gammaproteobacteria</taxon>
        <taxon>Vibrionales</taxon>
        <taxon>Vibrionaceae</taxon>
        <taxon>Vibrio</taxon>
    </lineage>
</organism>
<evidence type="ECO:0000256" key="2">
    <source>
        <dbReference type="ARBA" id="ARBA00022842"/>
    </source>
</evidence>
<keyword evidence="4" id="KW-1185">Reference proteome</keyword>
<sequence length="319" mass="34763">MSGLSITLLAGGVGGAKAAEGLVKSCYADGLKIIGNVGDDQQFHGLWVSPDIDTLIYTLSERIDRNQGWGLAGDKQKVLSGLKQLGVDTWMQLGDMDFATHIFRTEQRRLGVRAQKIVEQIARANGINIPILLPTDDIVQTKLKSGGQWLSFQDYFVRLRCQARVDEIRYLECDKASATPESIEALSCADLVLIAPSNPLLSIGSILSIGDIRTQIQSLSKPIVAISPLIGSQAIKGPAVKLMQSLGYSPNVLGIATYYCELIDVLVIDPVDEQYALDIEAMGVQVVIQNIWMRNEAEKIAVMTSIVDQIIKLPLKKVS</sequence>
<name>A0A427U884_9VIBR</name>
<keyword evidence="2" id="KW-0460">Magnesium</keyword>
<dbReference type="Pfam" id="PF01933">
    <property type="entry name" value="CofD"/>
    <property type="match status" value="1"/>
</dbReference>
<dbReference type="Gene3D" id="1.10.8.240">
    <property type="entry name" value="CofD-like domain"/>
    <property type="match status" value="1"/>
</dbReference>
<dbReference type="Proteomes" id="UP000269041">
    <property type="component" value="Unassembled WGS sequence"/>
</dbReference>
<keyword evidence="1 3" id="KW-0808">Transferase</keyword>
<dbReference type="PANTHER" id="PTHR43007:SF1">
    <property type="entry name" value="2-PHOSPHO-L-LACTATE TRANSFERASE"/>
    <property type="match status" value="1"/>
</dbReference>
<dbReference type="RefSeq" id="WP_125319423.1">
    <property type="nucleotide sequence ID" value="NZ_AP024889.1"/>
</dbReference>
<evidence type="ECO:0000313" key="3">
    <source>
        <dbReference type="EMBL" id="RSD32901.1"/>
    </source>
</evidence>
<dbReference type="PANTHER" id="PTHR43007">
    <property type="entry name" value="2-PHOSPHO-L-LACTATE TRANSFERASE"/>
    <property type="match status" value="1"/>
</dbReference>
<dbReference type="InterPro" id="IPR038136">
    <property type="entry name" value="CofD-like_dom_sf"/>
</dbReference>
<dbReference type="GO" id="GO:0000287">
    <property type="term" value="F:magnesium ion binding"/>
    <property type="evidence" value="ECO:0007669"/>
    <property type="project" value="InterPro"/>
</dbReference>
<evidence type="ECO:0000313" key="4">
    <source>
        <dbReference type="Proteomes" id="UP000269041"/>
    </source>
</evidence>
<dbReference type="InterPro" id="IPR002882">
    <property type="entry name" value="CofD"/>
</dbReference>
<dbReference type="OrthoDB" id="7466225at2"/>
<protein>
    <submittedName>
        <fullName evidence="3">2-phospho-L-lactate transferase</fullName>
        <ecNumber evidence="3">2.7.8.28</ecNumber>
    </submittedName>
</protein>
<proteinExistence type="inferred from homology"/>
<comment type="caution">
    <text evidence="3">The sequence shown here is derived from an EMBL/GenBank/DDBJ whole genome shotgun (WGS) entry which is preliminary data.</text>
</comment>
<dbReference type="EC" id="2.7.8.28" evidence="3"/>